<dbReference type="InterPro" id="IPR029063">
    <property type="entry name" value="SAM-dependent_MTases_sf"/>
</dbReference>
<dbReference type="Pfam" id="PF05050">
    <property type="entry name" value="Methyltransf_21"/>
    <property type="match status" value="1"/>
</dbReference>
<dbReference type="GO" id="GO:0032259">
    <property type="term" value="P:methylation"/>
    <property type="evidence" value="ECO:0007669"/>
    <property type="project" value="UniProtKB-KW"/>
</dbReference>
<dbReference type="Gene3D" id="3.40.50.150">
    <property type="entry name" value="Vaccinia Virus protein VP39"/>
    <property type="match status" value="1"/>
</dbReference>
<dbReference type="InterPro" id="IPR006342">
    <property type="entry name" value="FkbM_mtfrase"/>
</dbReference>
<keyword evidence="2" id="KW-0489">Methyltransferase</keyword>
<evidence type="ECO:0000259" key="1">
    <source>
        <dbReference type="Pfam" id="PF05050"/>
    </source>
</evidence>
<sequence length="256" mass="30042">MFRKIKHTNGLREIYLGKLRICKYTNMKRYLKYQCELLQNAQMRGGGVSYFNFLLERAEIRLKYRHIFYDFYLRSSRGEEIVFIDGGAHAGVFSDVALASGEICYAFEPNIYLAAFLKDLYKDNERLILKEQAISHKNEKTIFYNMEGDVISDGNSIISMPKAKQKSAYEVDMIDFCEFITKLIKKHGKIAFVKLDIEGAEFDVLNALIEKNLYENIEYIMVETHERFFDNPKEKIGILKEKIAKKQIKNIYLDWV</sequence>
<dbReference type="PANTHER" id="PTHR34203">
    <property type="entry name" value="METHYLTRANSFERASE, FKBM FAMILY PROTEIN"/>
    <property type="match status" value="1"/>
</dbReference>
<dbReference type="AlphaFoldDB" id="A0A381EFT8"/>
<dbReference type="GO" id="GO:0008168">
    <property type="term" value="F:methyltransferase activity"/>
    <property type="evidence" value="ECO:0007669"/>
    <property type="project" value="UniProtKB-KW"/>
</dbReference>
<name>A0A381EFT8_CAMUP</name>
<keyword evidence="2" id="KW-0808">Transferase</keyword>
<proteinExistence type="predicted"/>
<dbReference type="SUPFAM" id="SSF53335">
    <property type="entry name" value="S-adenosyl-L-methionine-dependent methyltransferases"/>
    <property type="match status" value="1"/>
</dbReference>
<dbReference type="NCBIfam" id="TIGR01444">
    <property type="entry name" value="fkbM_fam"/>
    <property type="match status" value="1"/>
</dbReference>
<feature type="domain" description="Methyltransferase FkbM" evidence="1">
    <location>
        <begin position="85"/>
        <end position="228"/>
    </location>
</feature>
<dbReference type="RefSeq" id="WP_181892428.1">
    <property type="nucleotide sequence ID" value="NZ_UFUZ01000001.1"/>
</dbReference>
<accession>A0A381EFT8</accession>
<dbReference type="Proteomes" id="UP000254161">
    <property type="component" value="Unassembled WGS sequence"/>
</dbReference>
<protein>
    <submittedName>
        <fullName evidence="2">Methyltransferase family protein</fullName>
    </submittedName>
</protein>
<evidence type="ECO:0000313" key="2">
    <source>
        <dbReference type="EMBL" id="SUX25812.1"/>
    </source>
</evidence>
<gene>
    <name evidence="2" type="ORF">NCTC12264_00006</name>
</gene>
<dbReference type="PANTHER" id="PTHR34203:SF15">
    <property type="entry name" value="SLL1173 PROTEIN"/>
    <property type="match status" value="1"/>
</dbReference>
<evidence type="ECO:0000313" key="3">
    <source>
        <dbReference type="Proteomes" id="UP000254161"/>
    </source>
</evidence>
<dbReference type="EMBL" id="UFUZ01000001">
    <property type="protein sequence ID" value="SUX25812.1"/>
    <property type="molecule type" value="Genomic_DNA"/>
</dbReference>
<dbReference type="InterPro" id="IPR052514">
    <property type="entry name" value="SAM-dependent_MTase"/>
</dbReference>
<organism evidence="2 3">
    <name type="scientific">Campylobacter upsaliensis</name>
    <dbReference type="NCBI Taxonomy" id="28080"/>
    <lineage>
        <taxon>Bacteria</taxon>
        <taxon>Pseudomonadati</taxon>
        <taxon>Campylobacterota</taxon>
        <taxon>Epsilonproteobacteria</taxon>
        <taxon>Campylobacterales</taxon>
        <taxon>Campylobacteraceae</taxon>
        <taxon>Campylobacter</taxon>
    </lineage>
</organism>
<reference evidence="2 3" key="1">
    <citation type="submission" date="2018-06" db="EMBL/GenBank/DDBJ databases">
        <authorList>
            <consortium name="Pathogen Informatics"/>
            <person name="Doyle S."/>
        </authorList>
    </citation>
    <scope>NUCLEOTIDE SEQUENCE [LARGE SCALE GENOMIC DNA]</scope>
    <source>
        <strain evidence="2 3">NCTC12264</strain>
    </source>
</reference>